<name>A0AAN8K9L6_PATCE</name>
<keyword evidence="2" id="KW-1185">Reference proteome</keyword>
<sequence length="161" mass="18720">MANYNEQYSRKRNIRALGLTSSVSLNLEDNFIDTVRKISNIEVNKSDIIAIHELPSKYVDRPKPVIIKMKNTDCKSKIMKYRKLFKEHNFKLADDITKKNLSPINRAYAKPTVDKCWYFNGSVYAKAAGRKRVRIDLFDDLETLVLSAKEEEAHRLDDSTY</sequence>
<comment type="caution">
    <text evidence="1">The sequence shown here is derived from an EMBL/GenBank/DDBJ whole genome shotgun (WGS) entry which is preliminary data.</text>
</comment>
<reference evidence="1 2" key="1">
    <citation type="submission" date="2024-01" db="EMBL/GenBank/DDBJ databases">
        <title>The genome of the rayed Mediterranean limpet Patella caerulea (Linnaeus, 1758).</title>
        <authorList>
            <person name="Anh-Thu Weber A."/>
            <person name="Halstead-Nussloch G."/>
        </authorList>
    </citation>
    <scope>NUCLEOTIDE SEQUENCE [LARGE SCALE GENOMIC DNA]</scope>
    <source>
        <strain evidence="1">AATW-2023a</strain>
        <tissue evidence="1">Whole specimen</tissue>
    </source>
</reference>
<dbReference type="Proteomes" id="UP001347796">
    <property type="component" value="Unassembled WGS sequence"/>
</dbReference>
<organism evidence="1 2">
    <name type="scientific">Patella caerulea</name>
    <name type="common">Rayed Mediterranean limpet</name>
    <dbReference type="NCBI Taxonomy" id="87958"/>
    <lineage>
        <taxon>Eukaryota</taxon>
        <taxon>Metazoa</taxon>
        <taxon>Spiralia</taxon>
        <taxon>Lophotrochozoa</taxon>
        <taxon>Mollusca</taxon>
        <taxon>Gastropoda</taxon>
        <taxon>Patellogastropoda</taxon>
        <taxon>Patelloidea</taxon>
        <taxon>Patellidae</taxon>
        <taxon>Patella</taxon>
    </lineage>
</organism>
<evidence type="ECO:0000313" key="1">
    <source>
        <dbReference type="EMBL" id="KAK6188676.1"/>
    </source>
</evidence>
<dbReference type="AlphaFoldDB" id="A0AAN8K9L6"/>
<protein>
    <submittedName>
        <fullName evidence="1">Uncharacterized protein</fullName>
    </submittedName>
</protein>
<accession>A0AAN8K9L6</accession>
<gene>
    <name evidence="1" type="ORF">SNE40_004807</name>
</gene>
<proteinExistence type="predicted"/>
<evidence type="ECO:0000313" key="2">
    <source>
        <dbReference type="Proteomes" id="UP001347796"/>
    </source>
</evidence>
<dbReference type="EMBL" id="JAZGQO010000003">
    <property type="protein sequence ID" value="KAK6188676.1"/>
    <property type="molecule type" value="Genomic_DNA"/>
</dbReference>